<dbReference type="Gene3D" id="1.10.510.10">
    <property type="entry name" value="Transferase(Phosphotransferase) domain 1"/>
    <property type="match status" value="1"/>
</dbReference>
<keyword evidence="3" id="KW-0808">Transferase</keyword>
<evidence type="ECO:0000256" key="3">
    <source>
        <dbReference type="ARBA" id="ARBA00022679"/>
    </source>
</evidence>
<dbReference type="GO" id="GO:0050321">
    <property type="term" value="F:tau-protein kinase activity"/>
    <property type="evidence" value="ECO:0007669"/>
    <property type="project" value="TreeGrafter"/>
</dbReference>
<dbReference type="GO" id="GO:0000226">
    <property type="term" value="P:microtubule cytoskeleton organization"/>
    <property type="evidence" value="ECO:0007669"/>
    <property type="project" value="TreeGrafter"/>
</dbReference>
<comment type="catalytic activity">
    <reaction evidence="8">
        <text>L-seryl-[protein] + ATP = O-phospho-L-seryl-[protein] + ADP + H(+)</text>
        <dbReference type="Rhea" id="RHEA:17989"/>
        <dbReference type="Rhea" id="RHEA-COMP:9863"/>
        <dbReference type="Rhea" id="RHEA-COMP:11604"/>
        <dbReference type="ChEBI" id="CHEBI:15378"/>
        <dbReference type="ChEBI" id="CHEBI:29999"/>
        <dbReference type="ChEBI" id="CHEBI:30616"/>
        <dbReference type="ChEBI" id="CHEBI:83421"/>
        <dbReference type="ChEBI" id="CHEBI:456216"/>
        <dbReference type="EC" id="2.7.11.1"/>
    </reaction>
</comment>
<evidence type="ECO:0000256" key="10">
    <source>
        <dbReference type="RuleBase" id="RU000304"/>
    </source>
</evidence>
<evidence type="ECO:0000256" key="11">
    <source>
        <dbReference type="SAM" id="MobiDB-lite"/>
    </source>
</evidence>
<dbReference type="PANTHER" id="PTHR24346:SF49">
    <property type="entry name" value="NIM1 SERINE_THREONINE PROTEIN KINASE"/>
    <property type="match status" value="1"/>
</dbReference>
<evidence type="ECO:0000256" key="9">
    <source>
        <dbReference type="PROSITE-ProRule" id="PRU10141"/>
    </source>
</evidence>
<evidence type="ECO:0000256" key="6">
    <source>
        <dbReference type="ARBA" id="ARBA00022840"/>
    </source>
</evidence>
<comment type="similarity">
    <text evidence="10">Belongs to the protein kinase superfamily.</text>
</comment>
<dbReference type="PROSITE" id="PS50011">
    <property type="entry name" value="PROTEIN_KINASE_DOM"/>
    <property type="match status" value="1"/>
</dbReference>
<dbReference type="SMART" id="SM00220">
    <property type="entry name" value="S_TKc"/>
    <property type="match status" value="1"/>
</dbReference>
<dbReference type="STRING" id="1611254.A0A2G5SK83"/>
<evidence type="ECO:0000256" key="8">
    <source>
        <dbReference type="ARBA" id="ARBA00048679"/>
    </source>
</evidence>
<dbReference type="AlphaFoldDB" id="A0A2G5SK83"/>
<organism evidence="13 14">
    <name type="scientific">Caenorhabditis nigoni</name>
    <dbReference type="NCBI Taxonomy" id="1611254"/>
    <lineage>
        <taxon>Eukaryota</taxon>
        <taxon>Metazoa</taxon>
        <taxon>Ecdysozoa</taxon>
        <taxon>Nematoda</taxon>
        <taxon>Chromadorea</taxon>
        <taxon>Rhabditida</taxon>
        <taxon>Rhabditina</taxon>
        <taxon>Rhabditomorpha</taxon>
        <taxon>Rhabditoidea</taxon>
        <taxon>Rhabditidae</taxon>
        <taxon>Peloderinae</taxon>
        <taxon>Caenorhabditis</taxon>
    </lineage>
</organism>
<dbReference type="PROSITE" id="PS00108">
    <property type="entry name" value="PROTEIN_KINASE_ST"/>
    <property type="match status" value="1"/>
</dbReference>
<dbReference type="GO" id="GO:0035556">
    <property type="term" value="P:intracellular signal transduction"/>
    <property type="evidence" value="ECO:0007669"/>
    <property type="project" value="TreeGrafter"/>
</dbReference>
<keyword evidence="2 10" id="KW-0723">Serine/threonine-protein kinase</keyword>
<keyword evidence="5" id="KW-0418">Kinase</keyword>
<evidence type="ECO:0000256" key="7">
    <source>
        <dbReference type="ARBA" id="ARBA00047899"/>
    </source>
</evidence>
<keyword evidence="4 9" id="KW-0547">Nucleotide-binding</keyword>
<dbReference type="InterPro" id="IPR008271">
    <property type="entry name" value="Ser/Thr_kinase_AS"/>
</dbReference>
<evidence type="ECO:0000313" key="14">
    <source>
        <dbReference type="Proteomes" id="UP000230233"/>
    </source>
</evidence>
<name>A0A2G5SK83_9PELO</name>
<dbReference type="EC" id="2.7.11.1" evidence="1"/>
<dbReference type="GO" id="GO:0005737">
    <property type="term" value="C:cytoplasm"/>
    <property type="evidence" value="ECO:0007669"/>
    <property type="project" value="TreeGrafter"/>
</dbReference>
<dbReference type="GO" id="GO:0005524">
    <property type="term" value="F:ATP binding"/>
    <property type="evidence" value="ECO:0007669"/>
    <property type="project" value="UniProtKB-UniRule"/>
</dbReference>
<feature type="binding site" evidence="9">
    <location>
        <position position="109"/>
    </location>
    <ligand>
        <name>ATP</name>
        <dbReference type="ChEBI" id="CHEBI:30616"/>
    </ligand>
</feature>
<dbReference type="PROSITE" id="PS00107">
    <property type="entry name" value="PROTEIN_KINASE_ATP"/>
    <property type="match status" value="1"/>
</dbReference>
<dbReference type="SUPFAM" id="SSF56112">
    <property type="entry name" value="Protein kinase-like (PK-like)"/>
    <property type="match status" value="1"/>
</dbReference>
<dbReference type="InterPro" id="IPR017441">
    <property type="entry name" value="Protein_kinase_ATP_BS"/>
</dbReference>
<comment type="catalytic activity">
    <reaction evidence="7">
        <text>L-threonyl-[protein] + ATP = O-phospho-L-threonyl-[protein] + ADP + H(+)</text>
        <dbReference type="Rhea" id="RHEA:46608"/>
        <dbReference type="Rhea" id="RHEA-COMP:11060"/>
        <dbReference type="Rhea" id="RHEA-COMP:11605"/>
        <dbReference type="ChEBI" id="CHEBI:15378"/>
        <dbReference type="ChEBI" id="CHEBI:30013"/>
        <dbReference type="ChEBI" id="CHEBI:30616"/>
        <dbReference type="ChEBI" id="CHEBI:61977"/>
        <dbReference type="ChEBI" id="CHEBI:456216"/>
        <dbReference type="EC" id="2.7.11.1"/>
    </reaction>
</comment>
<dbReference type="FunFam" id="1.10.510.10:FF:001477">
    <property type="entry name" value="Protein CBG16284"/>
    <property type="match status" value="1"/>
</dbReference>
<evidence type="ECO:0000259" key="12">
    <source>
        <dbReference type="PROSITE" id="PS50011"/>
    </source>
</evidence>
<sequence>MRPEHIPGRFVPTQRSDDGGYPNHNHHEQFNRTKSAVSLPVGKEMDSVVEKTLYEKAIEQLSNNPFVTKEVAIGRRIGFYRLGKELGAGNFSKVKLGVHVLTKEKVAVKVMDKSKMDQKAQKLLKREIQSMEKMNHPNIIRLFECVDTLARVHLVLEYASGGELYTFVHEKGKLTETDARLFFAQIVSAVAHMHSRNLVHRDIKAENVMFSNPTLVKLVDFGFSCTVDPNMLLETFCGSPPYAAPELFRYLKPHSLLKQLVSRDKSYSGELVDVWALGVLMYFMLVGTTPFKGETVSQMKKQIMEGNYYLPEYISAMAGELIKNMLEVDSEKRADVDWVKKSIWMRDCRFTKSYLTIQTNVNLDEESEKAAVNEKVWKIMNGYGITEEMLGEGDAETGPRDSVIGTYRIVQFQVHQEMNKKSKGAGTPPTSSAANGAHQAKPVALKKTRSKACSIL</sequence>
<gene>
    <name evidence="13" type="primary">Cnig_chr_X.g22459</name>
    <name evidence="13" type="ORF">B9Z55_022459</name>
</gene>
<dbReference type="Pfam" id="PF00069">
    <property type="entry name" value="Pkinase"/>
    <property type="match status" value="1"/>
</dbReference>
<dbReference type="FunFam" id="3.30.200.20:FF:000003">
    <property type="entry name" value="Non-specific serine/threonine protein kinase"/>
    <property type="match status" value="1"/>
</dbReference>
<comment type="caution">
    <text evidence="13">The sequence shown here is derived from an EMBL/GenBank/DDBJ whole genome shotgun (WGS) entry which is preliminary data.</text>
</comment>
<dbReference type="OrthoDB" id="193931at2759"/>
<feature type="region of interest" description="Disordered" evidence="11">
    <location>
        <begin position="418"/>
        <end position="456"/>
    </location>
</feature>
<evidence type="ECO:0000256" key="5">
    <source>
        <dbReference type="ARBA" id="ARBA00022777"/>
    </source>
</evidence>
<feature type="domain" description="Protein kinase" evidence="12">
    <location>
        <begin position="80"/>
        <end position="345"/>
    </location>
</feature>
<evidence type="ECO:0000256" key="1">
    <source>
        <dbReference type="ARBA" id="ARBA00012513"/>
    </source>
</evidence>
<dbReference type="InterPro" id="IPR000719">
    <property type="entry name" value="Prot_kinase_dom"/>
</dbReference>
<proteinExistence type="inferred from homology"/>
<protein>
    <recommendedName>
        <fullName evidence="1">non-specific serine/threonine protein kinase</fullName>
        <ecNumber evidence="1">2.7.11.1</ecNumber>
    </recommendedName>
</protein>
<feature type="region of interest" description="Disordered" evidence="11">
    <location>
        <begin position="1"/>
        <end position="29"/>
    </location>
</feature>
<evidence type="ECO:0000313" key="13">
    <source>
        <dbReference type="EMBL" id="PIC15514.1"/>
    </source>
</evidence>
<dbReference type="Proteomes" id="UP000230233">
    <property type="component" value="Chromosome X"/>
</dbReference>
<keyword evidence="14" id="KW-1185">Reference proteome</keyword>
<dbReference type="PANTHER" id="PTHR24346">
    <property type="entry name" value="MAP/MICROTUBULE AFFINITY-REGULATING KINASE"/>
    <property type="match status" value="1"/>
</dbReference>
<keyword evidence="6 9" id="KW-0067">ATP-binding</keyword>
<dbReference type="InterPro" id="IPR011009">
    <property type="entry name" value="Kinase-like_dom_sf"/>
</dbReference>
<accession>A0A2G5SK83</accession>
<reference evidence="14" key="1">
    <citation type="submission" date="2017-10" db="EMBL/GenBank/DDBJ databases">
        <title>Rapid genome shrinkage in a self-fertile nematode reveals novel sperm competition proteins.</title>
        <authorList>
            <person name="Yin D."/>
            <person name="Schwarz E.M."/>
            <person name="Thomas C.G."/>
            <person name="Felde R.L."/>
            <person name="Korf I.F."/>
            <person name="Cutter A.D."/>
            <person name="Schartner C.M."/>
            <person name="Ralston E.J."/>
            <person name="Meyer B.J."/>
            <person name="Haag E.S."/>
        </authorList>
    </citation>
    <scope>NUCLEOTIDE SEQUENCE [LARGE SCALE GENOMIC DNA]</scope>
    <source>
        <strain evidence="14">JU1422</strain>
    </source>
</reference>
<evidence type="ECO:0000256" key="2">
    <source>
        <dbReference type="ARBA" id="ARBA00022527"/>
    </source>
</evidence>
<evidence type="ECO:0000256" key="4">
    <source>
        <dbReference type="ARBA" id="ARBA00022741"/>
    </source>
</evidence>
<dbReference type="EMBL" id="PDUG01000006">
    <property type="protein sequence ID" value="PIC15514.1"/>
    <property type="molecule type" value="Genomic_DNA"/>
</dbReference>